<keyword evidence="2 5" id="KW-0349">Heme</keyword>
<feature type="binding site" description="distal binding residue" evidence="5">
    <location>
        <position position="95"/>
    </location>
    <ligand>
        <name>heme</name>
        <dbReference type="ChEBI" id="CHEBI:30413"/>
    </ligand>
    <ligandPart>
        <name>Fe</name>
        <dbReference type="ChEBI" id="CHEBI:18248"/>
    </ligandPart>
</feature>
<keyword evidence="3 5" id="KW-0479">Metal-binding</keyword>
<dbReference type="GO" id="GO:0046872">
    <property type="term" value="F:metal ion binding"/>
    <property type="evidence" value="ECO:0007669"/>
    <property type="project" value="UniProtKB-KW"/>
</dbReference>
<dbReference type="InterPro" id="IPR001486">
    <property type="entry name" value="Hemoglobin_trunc"/>
</dbReference>
<dbReference type="Gene3D" id="1.10.490.10">
    <property type="entry name" value="Globins"/>
    <property type="match status" value="1"/>
</dbReference>
<keyword evidence="7" id="KW-1185">Reference proteome</keyword>
<accession>A0A4V1D9A6</accession>
<evidence type="ECO:0000256" key="1">
    <source>
        <dbReference type="ARBA" id="ARBA00022448"/>
    </source>
</evidence>
<dbReference type="CDD" id="cd00454">
    <property type="entry name" value="TrHb1_N"/>
    <property type="match status" value="1"/>
</dbReference>
<dbReference type="Proteomes" id="UP000298049">
    <property type="component" value="Chromosome"/>
</dbReference>
<proteinExistence type="predicted"/>
<dbReference type="KEGG" id="hmi:soil367_17230"/>
<dbReference type="OrthoDB" id="9795814at2"/>
<dbReference type="GO" id="GO:0020037">
    <property type="term" value="F:heme binding"/>
    <property type="evidence" value="ECO:0007669"/>
    <property type="project" value="InterPro"/>
</dbReference>
<dbReference type="InterPro" id="IPR012292">
    <property type="entry name" value="Globin/Proto"/>
</dbReference>
<dbReference type="SUPFAM" id="SSF46458">
    <property type="entry name" value="Globin-like"/>
    <property type="match status" value="1"/>
</dbReference>
<dbReference type="EMBL" id="CP031093">
    <property type="protein sequence ID" value="QCF28020.1"/>
    <property type="molecule type" value="Genomic_DNA"/>
</dbReference>
<dbReference type="GO" id="GO:0019825">
    <property type="term" value="F:oxygen binding"/>
    <property type="evidence" value="ECO:0007669"/>
    <property type="project" value="InterPro"/>
</dbReference>
<sequence>MTLLAGAFAAVTACSSLPYASSEASHDDLYNALGQQQGIALIVEDMLYGVAGDARINHHFKGVDIVKLHQLLTEQFCDLSGGPCNYSGRSMAESHQGMGVDETDFNALVGHLILAMEKHDVPVPAQNRLLARLVPMHSEIVGH</sequence>
<keyword evidence="4 5" id="KW-0408">Iron</keyword>
<protein>
    <submittedName>
        <fullName evidence="6">Group 1 truncated hemoglobin</fullName>
    </submittedName>
</protein>
<evidence type="ECO:0000256" key="4">
    <source>
        <dbReference type="ARBA" id="ARBA00023004"/>
    </source>
</evidence>
<dbReference type="AlphaFoldDB" id="A0A4V1D9A6"/>
<dbReference type="InterPro" id="IPR009050">
    <property type="entry name" value="Globin-like_sf"/>
</dbReference>
<evidence type="ECO:0000313" key="6">
    <source>
        <dbReference type="EMBL" id="QCF28020.1"/>
    </source>
</evidence>
<evidence type="ECO:0000256" key="3">
    <source>
        <dbReference type="ARBA" id="ARBA00022723"/>
    </source>
</evidence>
<dbReference type="Pfam" id="PF01152">
    <property type="entry name" value="Bac_globin"/>
    <property type="match status" value="1"/>
</dbReference>
<gene>
    <name evidence="6" type="ORF">soil367_17230</name>
</gene>
<name>A0A4V1D9A6_9ALTE</name>
<evidence type="ECO:0000256" key="2">
    <source>
        <dbReference type="ARBA" id="ARBA00022617"/>
    </source>
</evidence>
<evidence type="ECO:0000256" key="5">
    <source>
        <dbReference type="PIRSR" id="PIRSR601486-1"/>
    </source>
</evidence>
<evidence type="ECO:0000313" key="7">
    <source>
        <dbReference type="Proteomes" id="UP000298049"/>
    </source>
</evidence>
<keyword evidence="1" id="KW-0813">Transport</keyword>
<organism evidence="6 7">
    <name type="scientific">Hydrocarboniclastica marina</name>
    <dbReference type="NCBI Taxonomy" id="2259620"/>
    <lineage>
        <taxon>Bacteria</taxon>
        <taxon>Pseudomonadati</taxon>
        <taxon>Pseudomonadota</taxon>
        <taxon>Gammaproteobacteria</taxon>
        <taxon>Alteromonadales</taxon>
        <taxon>Alteromonadaceae</taxon>
        <taxon>Hydrocarboniclastica</taxon>
    </lineage>
</organism>
<reference evidence="6 7" key="1">
    <citation type="submission" date="2018-07" db="EMBL/GenBank/DDBJ databases">
        <title>Marsedoiliclastica nanhaica gen. nov. sp. nov., a novel marine hydrocarbonoclastic bacterium isolated from an in-situ enriched hydrocarbon-degrading consortium in deep-sea sediment.</title>
        <authorList>
            <person name="Dong C."/>
            <person name="Ma T."/>
            <person name="Liu R."/>
            <person name="Shao Z."/>
        </authorList>
    </citation>
    <scope>NUCLEOTIDE SEQUENCE [LARGE SCALE GENOMIC DNA]</scope>
    <source>
        <strain evidence="7">soil36-7</strain>
    </source>
</reference>